<dbReference type="OrthoDB" id="3079422at2759"/>
<dbReference type="InterPro" id="IPR016181">
    <property type="entry name" value="Acyl_CoA_acyltransferase"/>
</dbReference>
<proteinExistence type="predicted"/>
<dbReference type="Gene3D" id="3.40.630.30">
    <property type="match status" value="1"/>
</dbReference>
<comment type="caution">
    <text evidence="1">The sequence shown here is derived from an EMBL/GenBank/DDBJ whole genome shotgun (WGS) entry which is preliminary data.</text>
</comment>
<organism evidence="1 2">
    <name type="scientific">Panaeolus cyanescens</name>
    <dbReference type="NCBI Taxonomy" id="181874"/>
    <lineage>
        <taxon>Eukaryota</taxon>
        <taxon>Fungi</taxon>
        <taxon>Dikarya</taxon>
        <taxon>Basidiomycota</taxon>
        <taxon>Agaricomycotina</taxon>
        <taxon>Agaricomycetes</taxon>
        <taxon>Agaricomycetidae</taxon>
        <taxon>Agaricales</taxon>
        <taxon>Agaricineae</taxon>
        <taxon>Galeropsidaceae</taxon>
        <taxon>Panaeolus</taxon>
    </lineage>
</organism>
<reference evidence="1 2" key="1">
    <citation type="journal article" date="2018" name="Evol. Lett.">
        <title>Horizontal gene cluster transfer increased hallucinogenic mushroom diversity.</title>
        <authorList>
            <person name="Reynolds H.T."/>
            <person name="Vijayakumar V."/>
            <person name="Gluck-Thaler E."/>
            <person name="Korotkin H.B."/>
            <person name="Matheny P.B."/>
            <person name="Slot J.C."/>
        </authorList>
    </citation>
    <scope>NUCLEOTIDE SEQUENCE [LARGE SCALE GENOMIC DNA]</scope>
    <source>
        <strain evidence="1 2">2629</strain>
    </source>
</reference>
<dbReference type="InParanoid" id="A0A409YMR4"/>
<evidence type="ECO:0008006" key="3">
    <source>
        <dbReference type="Google" id="ProtNLM"/>
    </source>
</evidence>
<evidence type="ECO:0000313" key="2">
    <source>
        <dbReference type="Proteomes" id="UP000284842"/>
    </source>
</evidence>
<accession>A0A409YMR4</accession>
<dbReference type="AlphaFoldDB" id="A0A409YMR4"/>
<dbReference type="Proteomes" id="UP000284842">
    <property type="component" value="Unassembled WGS sequence"/>
</dbReference>
<name>A0A409YMR4_9AGAR</name>
<keyword evidence="2" id="KW-1185">Reference proteome</keyword>
<evidence type="ECO:0000313" key="1">
    <source>
        <dbReference type="EMBL" id="PPR04318.1"/>
    </source>
</evidence>
<dbReference type="SUPFAM" id="SSF55729">
    <property type="entry name" value="Acyl-CoA N-acyltransferases (Nat)"/>
    <property type="match status" value="1"/>
</dbReference>
<dbReference type="EMBL" id="NHTK01000962">
    <property type="protein sequence ID" value="PPR04318.1"/>
    <property type="molecule type" value="Genomic_DNA"/>
</dbReference>
<gene>
    <name evidence="1" type="ORF">CVT24_013391</name>
</gene>
<protein>
    <recommendedName>
        <fullName evidence="3">N-acetyltransferase domain-containing protein</fullName>
    </recommendedName>
</protein>
<sequence length="220" mass="25150">MNHPQRTPYKFTLRTARTEDLPAIRDLVTEVFLASEPTSSYLKISPAGFHLIYNAFVPEIDLHTTVLAEELRTGEIAAVLVNAPYASHVDTSIKEGLAFQQILHEFYEPLKTRVLLPRGIPESRVLHCALAATREKYEGHGLLKAILRETLKITKMDPRWDIAMGELTSPLTRRLCVDSFNWKEVHVIRYKDYEIDGKKPFEHLEGEAVLAWTNLESQKL</sequence>